<gene>
    <name evidence="10" type="ORF">GGI25_000309</name>
</gene>
<evidence type="ECO:0000256" key="2">
    <source>
        <dbReference type="ARBA" id="ARBA00007497"/>
    </source>
</evidence>
<dbReference type="InterPro" id="IPR036875">
    <property type="entry name" value="Znf_CCHC_sf"/>
</dbReference>
<evidence type="ECO:0000256" key="3">
    <source>
        <dbReference type="ARBA" id="ARBA00022723"/>
    </source>
</evidence>
<dbReference type="InterPro" id="IPR052115">
    <property type="entry name" value="NEXT_complex_subunit_ZCCHC8"/>
</dbReference>
<feature type="region of interest" description="Disordered" evidence="8">
    <location>
        <begin position="415"/>
        <end position="445"/>
    </location>
</feature>
<comment type="subcellular location">
    <subcellularLocation>
        <location evidence="1">Nucleus</location>
        <location evidence="1">Nucleoplasm</location>
    </subcellularLocation>
</comment>
<sequence>MPNLAKEANAAPETETTIAEESALSQNQISNNEPNNAEHKCKLCNADSDFLLYLEFSPEISASVRLQIERFIKRTLGSDGSYAEGRPCEPLRKRRRRDDSRDRGRYDRYYEYNRSLDDGSDRSAYNSDSNTATSSKRKRGLSEDTGPNGLPGSSLIIYGRDVGYNVDTTRDNEFDAGILNYNRGTTSILGLVIDPLQAQGNACFNCSMHGHELRDCPMPFDKEQVEENRNAFREKGLGQFNSRLYLVVEEEKHAEELRKKYRPGQPLSQELHEALGLKSENDVPEYIESMYCFGYPPAYLGNRYDQDPMLARGILDFKPQPPSPEPLHVYSNAGDYSTAEGKNELTGVSVPTATNSYEEGSDEEGAIDEGELDEEGKKQSTGDRNETNTPNPTRNIPLVKYPGLDLAEFDFSSLERPGKPLRRHPVHQRTQQSSLVESDGYSQPLYNSPYYQDTYYRQGHTDERINKHSDNPYYGYYQDSAATANNAYTQQNGYEFNAMLERYYQNTHPTNANDRASTYYSQATYADLPPQPSNPQPPLSLPPVPPADAQKGSISIPQKDPEATHKQTASPCIPMTGGDEGSNVDLEDGECDMEESD</sequence>
<accession>A0A9W8GFA5</accession>
<evidence type="ECO:0000313" key="10">
    <source>
        <dbReference type="EMBL" id="KAJ2681003.1"/>
    </source>
</evidence>
<feature type="domain" description="CCHC-type" evidence="9">
    <location>
        <begin position="203"/>
        <end position="217"/>
    </location>
</feature>
<evidence type="ECO:0000259" key="9">
    <source>
        <dbReference type="PROSITE" id="PS50158"/>
    </source>
</evidence>
<dbReference type="PROSITE" id="PS50158">
    <property type="entry name" value="ZF_CCHC"/>
    <property type="match status" value="1"/>
</dbReference>
<organism evidence="10 11">
    <name type="scientific">Coemansia spiralis</name>
    <dbReference type="NCBI Taxonomy" id="417178"/>
    <lineage>
        <taxon>Eukaryota</taxon>
        <taxon>Fungi</taxon>
        <taxon>Fungi incertae sedis</taxon>
        <taxon>Zoopagomycota</taxon>
        <taxon>Kickxellomycotina</taxon>
        <taxon>Kickxellomycetes</taxon>
        <taxon>Kickxellales</taxon>
        <taxon>Kickxellaceae</taxon>
        <taxon>Coemansia</taxon>
    </lineage>
</organism>
<proteinExistence type="inferred from homology"/>
<dbReference type="AlphaFoldDB" id="A0A9W8GFA5"/>
<feature type="compositionally biased region" description="Acidic residues" evidence="8">
    <location>
        <begin position="585"/>
        <end position="597"/>
    </location>
</feature>
<keyword evidence="4 7" id="KW-0863">Zinc-finger</keyword>
<evidence type="ECO:0000256" key="4">
    <source>
        <dbReference type="ARBA" id="ARBA00022771"/>
    </source>
</evidence>
<dbReference type="OrthoDB" id="8026949at2759"/>
<dbReference type="EMBL" id="JANBTW010000002">
    <property type="protein sequence ID" value="KAJ2681003.1"/>
    <property type="molecule type" value="Genomic_DNA"/>
</dbReference>
<feature type="compositionally biased region" description="Basic and acidic residues" evidence="8">
    <location>
        <begin position="86"/>
        <end position="121"/>
    </location>
</feature>
<comment type="caution">
    <text evidence="10">The sequence shown here is derived from an EMBL/GenBank/DDBJ whole genome shotgun (WGS) entry which is preliminary data.</text>
</comment>
<dbReference type="GO" id="GO:0008270">
    <property type="term" value="F:zinc ion binding"/>
    <property type="evidence" value="ECO:0007669"/>
    <property type="project" value="UniProtKB-KW"/>
</dbReference>
<dbReference type="GO" id="GO:0003723">
    <property type="term" value="F:RNA binding"/>
    <property type="evidence" value="ECO:0007669"/>
    <property type="project" value="TreeGrafter"/>
</dbReference>
<feature type="region of interest" description="Disordered" evidence="8">
    <location>
        <begin position="314"/>
        <end position="398"/>
    </location>
</feature>
<feature type="compositionally biased region" description="Polar residues" evidence="8">
    <location>
        <begin position="428"/>
        <end position="445"/>
    </location>
</feature>
<keyword evidence="3" id="KW-0479">Metal-binding</keyword>
<keyword evidence="6" id="KW-0539">Nucleus</keyword>
<keyword evidence="5" id="KW-0862">Zinc</keyword>
<dbReference type="PANTHER" id="PTHR13316">
    <property type="entry name" value="ZINC FINGER, CCHC DOMAIN CONTAINING 8"/>
    <property type="match status" value="1"/>
</dbReference>
<feature type="compositionally biased region" description="Low complexity" evidence="8">
    <location>
        <begin position="387"/>
        <end position="397"/>
    </location>
</feature>
<evidence type="ECO:0000256" key="8">
    <source>
        <dbReference type="SAM" id="MobiDB-lite"/>
    </source>
</evidence>
<dbReference type="InterPro" id="IPR006568">
    <property type="entry name" value="PSP_pro-rich"/>
</dbReference>
<feature type="compositionally biased region" description="Polar residues" evidence="8">
    <location>
        <begin position="349"/>
        <end position="358"/>
    </location>
</feature>
<protein>
    <recommendedName>
        <fullName evidence="9">CCHC-type domain-containing protein</fullName>
    </recommendedName>
</protein>
<evidence type="ECO:0000256" key="7">
    <source>
        <dbReference type="PROSITE-ProRule" id="PRU00047"/>
    </source>
</evidence>
<evidence type="ECO:0000256" key="6">
    <source>
        <dbReference type="ARBA" id="ARBA00023242"/>
    </source>
</evidence>
<name>A0A9W8GFA5_9FUNG</name>
<dbReference type="SUPFAM" id="SSF57756">
    <property type="entry name" value="Retrovirus zinc finger-like domains"/>
    <property type="match status" value="1"/>
</dbReference>
<dbReference type="PANTHER" id="PTHR13316:SF0">
    <property type="entry name" value="ZINC FINGER CCHC DOMAIN-CONTAINING PROTEIN 8"/>
    <property type="match status" value="1"/>
</dbReference>
<feature type="compositionally biased region" description="Basic and acidic residues" evidence="8">
    <location>
        <begin position="375"/>
        <end position="386"/>
    </location>
</feature>
<reference evidence="10" key="1">
    <citation type="submission" date="2022-07" db="EMBL/GenBank/DDBJ databases">
        <title>Phylogenomic reconstructions and comparative analyses of Kickxellomycotina fungi.</title>
        <authorList>
            <person name="Reynolds N.K."/>
            <person name="Stajich J.E."/>
            <person name="Barry K."/>
            <person name="Grigoriev I.V."/>
            <person name="Crous P."/>
            <person name="Smith M.E."/>
        </authorList>
    </citation>
    <scope>NUCLEOTIDE SEQUENCE</scope>
    <source>
        <strain evidence="10">NRRL 3115</strain>
    </source>
</reference>
<dbReference type="GO" id="GO:0005654">
    <property type="term" value="C:nucleoplasm"/>
    <property type="evidence" value="ECO:0007669"/>
    <property type="project" value="UniProtKB-SubCell"/>
</dbReference>
<feature type="compositionally biased region" description="Acidic residues" evidence="8">
    <location>
        <begin position="359"/>
        <end position="374"/>
    </location>
</feature>
<feature type="compositionally biased region" description="Polar residues" evidence="8">
    <location>
        <begin position="123"/>
        <end position="134"/>
    </location>
</feature>
<feature type="compositionally biased region" description="Pro residues" evidence="8">
    <location>
        <begin position="529"/>
        <end position="546"/>
    </location>
</feature>
<feature type="region of interest" description="Disordered" evidence="8">
    <location>
        <begin position="525"/>
        <end position="597"/>
    </location>
</feature>
<evidence type="ECO:0000256" key="1">
    <source>
        <dbReference type="ARBA" id="ARBA00004642"/>
    </source>
</evidence>
<comment type="similarity">
    <text evidence="2">Belongs to the ZCCHC8 family.</text>
</comment>
<feature type="region of interest" description="Disordered" evidence="8">
    <location>
        <begin position="82"/>
        <end position="152"/>
    </location>
</feature>
<dbReference type="InterPro" id="IPR001878">
    <property type="entry name" value="Znf_CCHC"/>
</dbReference>
<evidence type="ECO:0000313" key="11">
    <source>
        <dbReference type="Proteomes" id="UP001151518"/>
    </source>
</evidence>
<dbReference type="GO" id="GO:0071013">
    <property type="term" value="C:catalytic step 2 spliceosome"/>
    <property type="evidence" value="ECO:0007669"/>
    <property type="project" value="TreeGrafter"/>
</dbReference>
<dbReference type="Proteomes" id="UP001151518">
    <property type="component" value="Unassembled WGS sequence"/>
</dbReference>
<dbReference type="Pfam" id="PF04046">
    <property type="entry name" value="PSP"/>
    <property type="match status" value="1"/>
</dbReference>
<evidence type="ECO:0000256" key="5">
    <source>
        <dbReference type="ARBA" id="ARBA00022833"/>
    </source>
</evidence>